<sequence length="51" mass="5536">MAVSGDAPASTGDTCSNLQSRIVMGHWENETKAGKRRRIREIKSNTTSVTS</sequence>
<dbReference type="AlphaFoldDB" id="A7E4Y4"/>
<evidence type="ECO:0000313" key="2">
    <source>
        <dbReference type="EMBL" id="EDN90956.1"/>
    </source>
</evidence>
<dbReference type="EMBL" id="CH476621">
    <property type="protein sequence ID" value="EDN90956.1"/>
    <property type="molecule type" value="Genomic_DNA"/>
</dbReference>
<organism evidence="2 3">
    <name type="scientific">Sclerotinia sclerotiorum (strain ATCC 18683 / 1980 / Ss-1)</name>
    <name type="common">White mold</name>
    <name type="synonym">Whetzelinia sclerotiorum</name>
    <dbReference type="NCBI Taxonomy" id="665079"/>
    <lineage>
        <taxon>Eukaryota</taxon>
        <taxon>Fungi</taxon>
        <taxon>Dikarya</taxon>
        <taxon>Ascomycota</taxon>
        <taxon>Pezizomycotina</taxon>
        <taxon>Leotiomycetes</taxon>
        <taxon>Helotiales</taxon>
        <taxon>Sclerotiniaceae</taxon>
        <taxon>Sclerotinia</taxon>
    </lineage>
</organism>
<feature type="region of interest" description="Disordered" evidence="1">
    <location>
        <begin position="29"/>
        <end position="51"/>
    </location>
</feature>
<keyword evidence="3" id="KW-1185">Reference proteome</keyword>
<name>A7E4Y4_SCLS1</name>
<dbReference type="InParanoid" id="A7E4Y4"/>
<accession>A7E4Y4</accession>
<dbReference type="RefSeq" id="XP_001598270.1">
    <property type="nucleotide sequence ID" value="XM_001598220.1"/>
</dbReference>
<evidence type="ECO:0000256" key="1">
    <source>
        <dbReference type="SAM" id="MobiDB-lite"/>
    </source>
</evidence>
<dbReference type="HOGENOM" id="CLU_3107788_0_0_1"/>
<dbReference type="GeneID" id="5494187"/>
<proteinExistence type="predicted"/>
<dbReference type="KEGG" id="ssl:SS1G_00356"/>
<protein>
    <submittedName>
        <fullName evidence="2">Uncharacterized protein</fullName>
    </submittedName>
</protein>
<gene>
    <name evidence="2" type="ORF">SS1G_00356</name>
</gene>
<reference evidence="3" key="1">
    <citation type="journal article" date="2011" name="PLoS Genet.">
        <title>Genomic analysis of the necrotrophic fungal pathogens Sclerotinia sclerotiorum and Botrytis cinerea.</title>
        <authorList>
            <person name="Amselem J."/>
            <person name="Cuomo C.A."/>
            <person name="van Kan J.A."/>
            <person name="Viaud M."/>
            <person name="Benito E.P."/>
            <person name="Couloux A."/>
            <person name="Coutinho P.M."/>
            <person name="de Vries R.P."/>
            <person name="Dyer P.S."/>
            <person name="Fillinger S."/>
            <person name="Fournier E."/>
            <person name="Gout L."/>
            <person name="Hahn M."/>
            <person name="Kohn L."/>
            <person name="Lapalu N."/>
            <person name="Plummer K.M."/>
            <person name="Pradier J.M."/>
            <person name="Quevillon E."/>
            <person name="Sharon A."/>
            <person name="Simon A."/>
            <person name="ten Have A."/>
            <person name="Tudzynski B."/>
            <person name="Tudzynski P."/>
            <person name="Wincker P."/>
            <person name="Andrew M."/>
            <person name="Anthouard V."/>
            <person name="Beever R.E."/>
            <person name="Beffa R."/>
            <person name="Benoit I."/>
            <person name="Bouzid O."/>
            <person name="Brault B."/>
            <person name="Chen Z."/>
            <person name="Choquer M."/>
            <person name="Collemare J."/>
            <person name="Cotton P."/>
            <person name="Danchin E.G."/>
            <person name="Da Silva C."/>
            <person name="Gautier A."/>
            <person name="Giraud C."/>
            <person name="Giraud T."/>
            <person name="Gonzalez C."/>
            <person name="Grossetete S."/>
            <person name="Guldener U."/>
            <person name="Henrissat B."/>
            <person name="Howlett B.J."/>
            <person name="Kodira C."/>
            <person name="Kretschmer M."/>
            <person name="Lappartient A."/>
            <person name="Leroch M."/>
            <person name="Levis C."/>
            <person name="Mauceli E."/>
            <person name="Neuveglise C."/>
            <person name="Oeser B."/>
            <person name="Pearson M."/>
            <person name="Poulain J."/>
            <person name="Poussereau N."/>
            <person name="Quesneville H."/>
            <person name="Rascle C."/>
            <person name="Schumacher J."/>
            <person name="Segurens B."/>
            <person name="Sexton A."/>
            <person name="Silva E."/>
            <person name="Sirven C."/>
            <person name="Soanes D.M."/>
            <person name="Talbot N.J."/>
            <person name="Templeton M."/>
            <person name="Yandava C."/>
            <person name="Yarden O."/>
            <person name="Zeng Q."/>
            <person name="Rollins J.A."/>
            <person name="Lebrun M.H."/>
            <person name="Dickman M."/>
        </authorList>
    </citation>
    <scope>NUCLEOTIDE SEQUENCE [LARGE SCALE GENOMIC DNA]</scope>
    <source>
        <strain evidence="3">ATCC 18683 / 1980 / Ss-1</strain>
    </source>
</reference>
<evidence type="ECO:0000313" key="3">
    <source>
        <dbReference type="Proteomes" id="UP000001312"/>
    </source>
</evidence>
<dbReference type="Proteomes" id="UP000001312">
    <property type="component" value="Unassembled WGS sequence"/>
</dbReference>